<name>A0AB38ZLL8_9VIRU</name>
<proteinExistence type="predicted"/>
<protein>
    <submittedName>
        <fullName evidence="1">Distal tail protein</fullName>
    </submittedName>
</protein>
<organism evidence="1">
    <name type="scientific">Mesorhizobium phage vB_MseS-P1</name>
    <dbReference type="NCBI Taxonomy" id="3120101"/>
    <lineage>
        <taxon>Viruses</taxon>
    </lineage>
</organism>
<sequence length="215" mass="22761">MALTFPAPVSYIADLLRVPRRTFRLDVQQELSGIGNGDVLAAELAPTRWVADVQTKPMRPAAARALQARLEALDGSINAFYLYDPWKCVPASDPGGVILGASAVTINTIGVDNKSMSLGGLPAGYVITESDQLHFDYGSNPTRRALHRAQETVTANGLGVTPNFEVRPHFQPGATGGLAVTLIKAAARMVLVPGSLSVQGDGGRTVISFQAVQRP</sequence>
<accession>A0AB38ZLL8</accession>
<evidence type="ECO:0000313" key="1">
    <source>
        <dbReference type="EMBL" id="XAG98249.1"/>
    </source>
</evidence>
<reference evidence="1" key="1">
    <citation type="submission" date="2024-01" db="EMBL/GenBank/DDBJ databases">
        <title>New evidence supports the origin of RcGTA from prophage.</title>
        <authorList>
            <person name="Xu Y."/>
            <person name="Liu B."/>
            <person name="Chen F."/>
        </authorList>
    </citation>
    <scope>NUCLEOTIDE SEQUENCE</scope>
</reference>
<dbReference type="EMBL" id="PP232116">
    <property type="protein sequence ID" value="XAG98249.1"/>
    <property type="molecule type" value="Genomic_DNA"/>
</dbReference>
<gene>
    <name evidence="1" type="ORF">vBMseSP1_gp45</name>
</gene>